<keyword evidence="6" id="KW-0813">Transport</keyword>
<proteinExistence type="inferred from homology"/>
<feature type="region of interest" description="Disordered" evidence="7">
    <location>
        <begin position="1"/>
        <end position="25"/>
    </location>
</feature>
<evidence type="ECO:0000256" key="1">
    <source>
        <dbReference type="ARBA" id="ARBA00004141"/>
    </source>
</evidence>
<evidence type="ECO:0000256" key="6">
    <source>
        <dbReference type="RuleBase" id="RU361157"/>
    </source>
</evidence>
<evidence type="ECO:0000259" key="8">
    <source>
        <dbReference type="PROSITE" id="PS51012"/>
    </source>
</evidence>
<evidence type="ECO:0000256" key="2">
    <source>
        <dbReference type="ARBA" id="ARBA00022692"/>
    </source>
</evidence>
<keyword evidence="4 6" id="KW-0472">Membrane</keyword>
<feature type="transmembrane region" description="Helical" evidence="6">
    <location>
        <begin position="356"/>
        <end position="378"/>
    </location>
</feature>
<dbReference type="PROSITE" id="PS51012">
    <property type="entry name" value="ABC_TM2"/>
    <property type="match status" value="1"/>
</dbReference>
<name>A0ABP4J4F2_9ACTN</name>
<keyword evidence="3 6" id="KW-1133">Transmembrane helix</keyword>
<dbReference type="EMBL" id="BAAAKJ010000292">
    <property type="protein sequence ID" value="GAA1405289.1"/>
    <property type="molecule type" value="Genomic_DNA"/>
</dbReference>
<comment type="subcellular location">
    <subcellularLocation>
        <location evidence="6">Cell membrane</location>
        <topology evidence="6">Multi-pass membrane protein</topology>
    </subcellularLocation>
    <subcellularLocation>
        <location evidence="1">Membrane</location>
        <topology evidence="1">Multi-pass membrane protein</topology>
    </subcellularLocation>
</comment>
<dbReference type="RefSeq" id="WP_344340408.1">
    <property type="nucleotide sequence ID" value="NZ_BAAAKJ010000292.1"/>
</dbReference>
<evidence type="ECO:0000256" key="5">
    <source>
        <dbReference type="ARBA" id="ARBA00023251"/>
    </source>
</evidence>
<dbReference type="PANTHER" id="PTHR43027:SF2">
    <property type="entry name" value="TRANSPORT PERMEASE PROTEIN"/>
    <property type="match status" value="1"/>
</dbReference>
<evidence type="ECO:0000313" key="9">
    <source>
        <dbReference type="EMBL" id="GAA1405289.1"/>
    </source>
</evidence>
<dbReference type="InterPro" id="IPR047817">
    <property type="entry name" value="ABC2_TM_bact-type"/>
</dbReference>
<keyword evidence="6" id="KW-1003">Cell membrane</keyword>
<sequence length="382" mass="40103">MSTEPTTAAPAAAPAPGGTPPAPAGRERVSAFASLSRVMLVAFVRDRTALFFVLLFPVMFLLLFGTLLKGATTQHAKVEQIGAVRLLDSVQGEARAGLEQVLSITRSDDEAAALEKVRKGDLDAMIKEGPDGTVVVRYSAADQVRAGTVQGIVNSVVQQANQADSGKAPAYTLESSQVEDGSLKAIQFLTPGLLGFAVATGAVFSASLTLVGWRKNKVLLRLRLAPVSVGSIVASRVAVSVLTALAQTTIFLVLATLPFFGLKLTGDWWLVIPLVICGTVAFMSIGLLVGSIARTEEAANGLAQVIVLPMSFLSGSFFPTEDMPGWLKAISEALPLKHLVTSAQSVLSRGGGVMDALPTMGGLLLFAAVLTGVSWKLFRWEN</sequence>
<keyword evidence="2 6" id="KW-0812">Transmembrane</keyword>
<feature type="domain" description="ABC transmembrane type-2" evidence="8">
    <location>
        <begin position="146"/>
        <end position="381"/>
    </location>
</feature>
<keyword evidence="10" id="KW-1185">Reference proteome</keyword>
<evidence type="ECO:0000256" key="4">
    <source>
        <dbReference type="ARBA" id="ARBA00023136"/>
    </source>
</evidence>
<dbReference type="InterPro" id="IPR052902">
    <property type="entry name" value="ABC-2_transporter"/>
</dbReference>
<feature type="transmembrane region" description="Helical" evidence="6">
    <location>
        <begin position="193"/>
        <end position="213"/>
    </location>
</feature>
<evidence type="ECO:0000256" key="3">
    <source>
        <dbReference type="ARBA" id="ARBA00022989"/>
    </source>
</evidence>
<protein>
    <recommendedName>
        <fullName evidence="6">Transport permease protein</fullName>
    </recommendedName>
</protein>
<accession>A0ABP4J4F2</accession>
<comment type="caution">
    <text evidence="9">The sequence shown here is derived from an EMBL/GenBank/DDBJ whole genome shotgun (WGS) entry which is preliminary data.</text>
</comment>
<feature type="transmembrane region" description="Helical" evidence="6">
    <location>
        <begin position="49"/>
        <end position="68"/>
    </location>
</feature>
<dbReference type="InterPro" id="IPR000412">
    <property type="entry name" value="ABC_2_transport"/>
</dbReference>
<dbReference type="PANTHER" id="PTHR43027">
    <property type="entry name" value="DOXORUBICIN RESISTANCE ABC TRANSPORTER PERMEASE PROTEIN DRRC-RELATED"/>
    <property type="match status" value="1"/>
</dbReference>
<dbReference type="Proteomes" id="UP001499863">
    <property type="component" value="Unassembled WGS sequence"/>
</dbReference>
<feature type="transmembrane region" description="Helical" evidence="6">
    <location>
        <begin position="268"/>
        <end position="289"/>
    </location>
</feature>
<gene>
    <name evidence="9" type="ORF">GCM10009639_52050</name>
</gene>
<feature type="transmembrane region" description="Helical" evidence="6">
    <location>
        <begin position="301"/>
        <end position="318"/>
    </location>
</feature>
<feature type="compositionally biased region" description="Low complexity" evidence="7">
    <location>
        <begin position="1"/>
        <end position="16"/>
    </location>
</feature>
<evidence type="ECO:0000256" key="7">
    <source>
        <dbReference type="SAM" id="MobiDB-lite"/>
    </source>
</evidence>
<reference evidence="10" key="1">
    <citation type="journal article" date="2019" name="Int. J. Syst. Evol. Microbiol.">
        <title>The Global Catalogue of Microorganisms (GCM) 10K type strain sequencing project: providing services to taxonomists for standard genome sequencing and annotation.</title>
        <authorList>
            <consortium name="The Broad Institute Genomics Platform"/>
            <consortium name="The Broad Institute Genome Sequencing Center for Infectious Disease"/>
            <person name="Wu L."/>
            <person name="Ma J."/>
        </authorList>
    </citation>
    <scope>NUCLEOTIDE SEQUENCE [LARGE SCALE GENOMIC DNA]</scope>
    <source>
        <strain evidence="10">JCM 12393</strain>
    </source>
</reference>
<feature type="transmembrane region" description="Helical" evidence="6">
    <location>
        <begin position="233"/>
        <end position="262"/>
    </location>
</feature>
<keyword evidence="5" id="KW-0046">Antibiotic resistance</keyword>
<comment type="similarity">
    <text evidence="6">Belongs to the ABC-2 integral membrane protein family.</text>
</comment>
<evidence type="ECO:0000313" key="10">
    <source>
        <dbReference type="Proteomes" id="UP001499863"/>
    </source>
</evidence>
<dbReference type="PRINTS" id="PR00164">
    <property type="entry name" value="ABC2TRNSPORT"/>
</dbReference>
<dbReference type="Pfam" id="PF12698">
    <property type="entry name" value="ABC2_membrane_3"/>
    <property type="match status" value="1"/>
</dbReference>
<organism evidence="9 10">
    <name type="scientific">Kitasatospora putterlickiae</name>
    <dbReference type="NCBI Taxonomy" id="221725"/>
    <lineage>
        <taxon>Bacteria</taxon>
        <taxon>Bacillati</taxon>
        <taxon>Actinomycetota</taxon>
        <taxon>Actinomycetes</taxon>
        <taxon>Kitasatosporales</taxon>
        <taxon>Streptomycetaceae</taxon>
        <taxon>Kitasatospora</taxon>
    </lineage>
</organism>
<dbReference type="InterPro" id="IPR013525">
    <property type="entry name" value="ABC2_TM"/>
</dbReference>